<dbReference type="PANTHER" id="PTHR46960">
    <property type="entry name" value="E3 UBIQUITIN-PROTEIN LIGASE KEG"/>
    <property type="match status" value="1"/>
</dbReference>
<dbReference type="GO" id="GO:0009788">
    <property type="term" value="P:negative regulation of abscisic acid-activated signaling pathway"/>
    <property type="evidence" value="ECO:0007669"/>
    <property type="project" value="TreeGrafter"/>
</dbReference>
<protein>
    <submittedName>
        <fullName evidence="1">Uncharacterized protein</fullName>
    </submittedName>
</protein>
<dbReference type="InterPro" id="IPR044584">
    <property type="entry name" value="KEG"/>
</dbReference>
<dbReference type="Proteomes" id="UP001187192">
    <property type="component" value="Unassembled WGS sequence"/>
</dbReference>
<evidence type="ECO:0000313" key="2">
    <source>
        <dbReference type="Proteomes" id="UP001187192"/>
    </source>
</evidence>
<name>A0AA88DSU8_FICCA</name>
<comment type="caution">
    <text evidence="1">The sequence shown here is derived from an EMBL/GenBank/DDBJ whole genome shotgun (WGS) entry which is preliminary data.</text>
</comment>
<organism evidence="1 2">
    <name type="scientific">Ficus carica</name>
    <name type="common">Common fig</name>
    <dbReference type="NCBI Taxonomy" id="3494"/>
    <lineage>
        <taxon>Eukaryota</taxon>
        <taxon>Viridiplantae</taxon>
        <taxon>Streptophyta</taxon>
        <taxon>Embryophyta</taxon>
        <taxon>Tracheophyta</taxon>
        <taxon>Spermatophyta</taxon>
        <taxon>Magnoliopsida</taxon>
        <taxon>eudicotyledons</taxon>
        <taxon>Gunneridae</taxon>
        <taxon>Pentapetalae</taxon>
        <taxon>rosids</taxon>
        <taxon>fabids</taxon>
        <taxon>Rosales</taxon>
        <taxon>Moraceae</taxon>
        <taxon>Ficeae</taxon>
        <taxon>Ficus</taxon>
    </lineage>
</organism>
<dbReference type="Gramene" id="FCD_00016056-RA">
    <property type="protein sequence ID" value="FCD_00016056-RA:cds"/>
    <property type="gene ID" value="FCD_00016056"/>
</dbReference>
<dbReference type="GO" id="GO:0045324">
    <property type="term" value="P:late endosome to vacuole transport"/>
    <property type="evidence" value="ECO:0007669"/>
    <property type="project" value="TreeGrafter"/>
</dbReference>
<proteinExistence type="predicted"/>
<dbReference type="GO" id="GO:0009738">
    <property type="term" value="P:abscisic acid-activated signaling pathway"/>
    <property type="evidence" value="ECO:0007669"/>
    <property type="project" value="InterPro"/>
</dbReference>
<dbReference type="GO" id="GO:0004842">
    <property type="term" value="F:ubiquitin-protein transferase activity"/>
    <property type="evidence" value="ECO:0007669"/>
    <property type="project" value="InterPro"/>
</dbReference>
<dbReference type="AlphaFoldDB" id="A0AA88DSU8"/>
<dbReference type="GO" id="GO:0005769">
    <property type="term" value="C:early endosome"/>
    <property type="evidence" value="ECO:0007669"/>
    <property type="project" value="TreeGrafter"/>
</dbReference>
<accession>A0AA88DSU8</accession>
<dbReference type="GO" id="GO:0005802">
    <property type="term" value="C:trans-Golgi network"/>
    <property type="evidence" value="ECO:0007669"/>
    <property type="project" value="TreeGrafter"/>
</dbReference>
<reference evidence="1" key="1">
    <citation type="submission" date="2023-07" db="EMBL/GenBank/DDBJ databases">
        <title>draft genome sequence of fig (Ficus carica).</title>
        <authorList>
            <person name="Takahashi T."/>
            <person name="Nishimura K."/>
        </authorList>
    </citation>
    <scope>NUCLEOTIDE SEQUENCE</scope>
</reference>
<dbReference type="EMBL" id="BTGU01000099">
    <property type="protein sequence ID" value="GMN60526.1"/>
    <property type="molecule type" value="Genomic_DNA"/>
</dbReference>
<dbReference type="GO" id="GO:0016567">
    <property type="term" value="P:protein ubiquitination"/>
    <property type="evidence" value="ECO:0007669"/>
    <property type="project" value="InterPro"/>
</dbReference>
<evidence type="ECO:0000313" key="1">
    <source>
        <dbReference type="EMBL" id="GMN60526.1"/>
    </source>
</evidence>
<dbReference type="GO" id="GO:0006952">
    <property type="term" value="P:defense response"/>
    <property type="evidence" value="ECO:0007669"/>
    <property type="project" value="InterPro"/>
</dbReference>
<gene>
    <name evidence="1" type="ORF">TIFTF001_029613</name>
</gene>
<sequence>MASVTQPRLRWSNETPTTVGKIVRIDMDVGAWNAKVAGRQSLWKVSPGDAKRLLGFEVGDWVRSKPSLGTRPSYDWNNSNGQESLAVVHSVQDTGFDKLVFQLQI</sequence>
<dbReference type="PANTHER" id="PTHR46960:SF1">
    <property type="entry name" value="E3 UBIQUITIN-PROTEIN LIGASE KEG"/>
    <property type="match status" value="1"/>
</dbReference>
<keyword evidence="2" id="KW-1185">Reference proteome</keyword>